<dbReference type="eggNOG" id="ENOG502ZBYF">
    <property type="taxonomic scope" value="Bacteria"/>
</dbReference>
<dbReference type="OrthoDB" id="343560at2"/>
<evidence type="ECO:0000256" key="1">
    <source>
        <dbReference type="SAM" id="Phobius"/>
    </source>
</evidence>
<feature type="transmembrane region" description="Helical" evidence="1">
    <location>
        <begin position="196"/>
        <end position="215"/>
    </location>
</feature>
<name>I0HFF6_ACTM4</name>
<gene>
    <name evidence="2" type="ordered locus">AMIS_65230</name>
</gene>
<proteinExistence type="predicted"/>
<evidence type="ECO:0000313" key="3">
    <source>
        <dbReference type="Proteomes" id="UP000007882"/>
    </source>
</evidence>
<sequence length="252" mass="27068">MSLAGPVRRRRPRVEAVAYALGGFLMLSGVAHFVVFLVDDSPWEGPVSWRKPTTFGLSFGLTLITVAWVSSKLIMNPRTRAWVLGIFAAVCAVEVTGISIQAWRRVPSHFNTETPFDTRIAMSLAIGGALLAITLGVLAFVALRGRVRGGRDLVLAMRVGFALLIAALGTGVVMIAKGTVLVRQGDPRQAYEAAGFLEPLHGVTLHGVLVLPMVAETARWLGWPEPRRCRAVRVACAVYLVTSLGALALSLT</sequence>
<organism evidence="2 3">
    <name type="scientific">Actinoplanes missouriensis (strain ATCC 14538 / DSM 43046 / CBS 188.64 / JCM 3121 / NBRC 102363 / NCIMB 12654 / NRRL B-3342 / UNCC 431)</name>
    <dbReference type="NCBI Taxonomy" id="512565"/>
    <lineage>
        <taxon>Bacteria</taxon>
        <taxon>Bacillati</taxon>
        <taxon>Actinomycetota</taxon>
        <taxon>Actinomycetes</taxon>
        <taxon>Micromonosporales</taxon>
        <taxon>Micromonosporaceae</taxon>
        <taxon>Actinoplanes</taxon>
    </lineage>
</organism>
<feature type="transmembrane region" description="Helical" evidence="1">
    <location>
        <begin position="55"/>
        <end position="74"/>
    </location>
</feature>
<dbReference type="Proteomes" id="UP000007882">
    <property type="component" value="Chromosome"/>
</dbReference>
<keyword evidence="1" id="KW-0812">Transmembrane</keyword>
<reference evidence="2 3" key="1">
    <citation type="submission" date="2012-02" db="EMBL/GenBank/DDBJ databases">
        <title>Complete genome sequence of Actinoplanes missouriensis 431 (= NBRC 102363).</title>
        <authorList>
            <person name="Ohnishi Y."/>
            <person name="Ishikawa J."/>
            <person name="Sekine M."/>
            <person name="Hosoyama A."/>
            <person name="Harada T."/>
            <person name="Narita H."/>
            <person name="Hata T."/>
            <person name="Konno Y."/>
            <person name="Tutikane K."/>
            <person name="Fujita N."/>
            <person name="Horinouchi S."/>
            <person name="Hayakawa M."/>
        </authorList>
    </citation>
    <scope>NUCLEOTIDE SEQUENCE [LARGE SCALE GENOMIC DNA]</scope>
    <source>
        <strain evidence="3">ATCC 14538 / DSM 43046 / CBS 188.64 / JCM 3121 / NBRC 102363 / NCIMB 12654 / NRRL B-3342 / UNCC 431</strain>
    </source>
</reference>
<keyword evidence="1" id="KW-0472">Membrane</keyword>
<protein>
    <submittedName>
        <fullName evidence="2">Uncharacterized protein</fullName>
    </submittedName>
</protein>
<keyword evidence="3" id="KW-1185">Reference proteome</keyword>
<feature type="transmembrane region" description="Helical" evidence="1">
    <location>
        <begin position="81"/>
        <end position="100"/>
    </location>
</feature>
<dbReference type="STRING" id="512565.AMIS_65230"/>
<feature type="transmembrane region" description="Helical" evidence="1">
    <location>
        <begin position="155"/>
        <end position="176"/>
    </location>
</feature>
<dbReference type="PATRIC" id="fig|512565.3.peg.6525"/>
<dbReference type="EMBL" id="AP012319">
    <property type="protein sequence ID" value="BAL91743.1"/>
    <property type="molecule type" value="Genomic_DNA"/>
</dbReference>
<dbReference type="AlphaFoldDB" id="I0HFF6"/>
<accession>I0HFF6</accession>
<feature type="transmembrane region" description="Helical" evidence="1">
    <location>
        <begin position="120"/>
        <end position="143"/>
    </location>
</feature>
<dbReference type="HOGENOM" id="CLU_069617_0_0_11"/>
<dbReference type="RefSeq" id="WP_014446628.1">
    <property type="nucleotide sequence ID" value="NC_017093.1"/>
</dbReference>
<keyword evidence="1" id="KW-1133">Transmembrane helix</keyword>
<feature type="transmembrane region" description="Helical" evidence="1">
    <location>
        <begin position="16"/>
        <end position="35"/>
    </location>
</feature>
<feature type="transmembrane region" description="Helical" evidence="1">
    <location>
        <begin position="231"/>
        <end position="251"/>
    </location>
</feature>
<evidence type="ECO:0000313" key="2">
    <source>
        <dbReference type="EMBL" id="BAL91743.1"/>
    </source>
</evidence>
<dbReference type="KEGG" id="ams:AMIS_65230"/>